<evidence type="ECO:0000256" key="2">
    <source>
        <dbReference type="ARBA" id="ARBA00022737"/>
    </source>
</evidence>
<organism evidence="7 8">
    <name type="scientific">Aspergillus sclerotialis</name>
    <dbReference type="NCBI Taxonomy" id="2070753"/>
    <lineage>
        <taxon>Eukaryota</taxon>
        <taxon>Fungi</taxon>
        <taxon>Dikarya</taxon>
        <taxon>Ascomycota</taxon>
        <taxon>Pezizomycotina</taxon>
        <taxon>Eurotiomycetes</taxon>
        <taxon>Eurotiomycetidae</taxon>
        <taxon>Eurotiales</taxon>
        <taxon>Aspergillaceae</taxon>
        <taxon>Aspergillus</taxon>
        <taxon>Aspergillus subgen. Polypaecilum</taxon>
    </lineage>
</organism>
<dbReference type="OrthoDB" id="185373at2759"/>
<dbReference type="GO" id="GO:0031930">
    <property type="term" value="P:mitochondria-nucleus signaling pathway"/>
    <property type="evidence" value="ECO:0007669"/>
    <property type="project" value="TreeGrafter"/>
</dbReference>
<feature type="compositionally biased region" description="Polar residues" evidence="6">
    <location>
        <begin position="75"/>
        <end position="88"/>
    </location>
</feature>
<evidence type="ECO:0000256" key="1">
    <source>
        <dbReference type="ARBA" id="ARBA00006192"/>
    </source>
</evidence>
<evidence type="ECO:0000256" key="3">
    <source>
        <dbReference type="ARBA" id="ARBA00044493"/>
    </source>
</evidence>
<dbReference type="InterPro" id="IPR011990">
    <property type="entry name" value="TPR-like_helical_dom_sf"/>
</dbReference>
<keyword evidence="2" id="KW-0677">Repeat</keyword>
<feature type="compositionally biased region" description="Basic and acidic residues" evidence="6">
    <location>
        <begin position="786"/>
        <end position="795"/>
    </location>
</feature>
<feature type="region of interest" description="Disordered" evidence="6">
    <location>
        <begin position="74"/>
        <end position="105"/>
    </location>
</feature>
<keyword evidence="8" id="KW-1185">Reference proteome</keyword>
<dbReference type="PROSITE" id="PS51375">
    <property type="entry name" value="PPR"/>
    <property type="match status" value="1"/>
</dbReference>
<comment type="subunit">
    <text evidence="4">Binds to mitochondrial small subunit 15S rRNA.</text>
</comment>
<dbReference type="Pfam" id="PF01535">
    <property type="entry name" value="PPR"/>
    <property type="match status" value="1"/>
</dbReference>
<feature type="region of interest" description="Disordered" evidence="6">
    <location>
        <begin position="761"/>
        <end position="802"/>
    </location>
</feature>
<dbReference type="Proteomes" id="UP000266188">
    <property type="component" value="Unassembled WGS sequence"/>
</dbReference>
<gene>
    <name evidence="7" type="ORF">PHISCL_02917</name>
</gene>
<dbReference type="EMBL" id="MVGC01000069">
    <property type="protein sequence ID" value="RJE24772.1"/>
    <property type="molecule type" value="Genomic_DNA"/>
</dbReference>
<evidence type="ECO:0000256" key="6">
    <source>
        <dbReference type="SAM" id="MobiDB-lite"/>
    </source>
</evidence>
<evidence type="ECO:0000313" key="8">
    <source>
        <dbReference type="Proteomes" id="UP000266188"/>
    </source>
</evidence>
<dbReference type="Gene3D" id="1.25.40.10">
    <property type="entry name" value="Tetratricopeptide repeat domain"/>
    <property type="match status" value="2"/>
</dbReference>
<comment type="similarity">
    <text evidence="1">Belongs to the CCM1 family.</text>
</comment>
<reference evidence="8" key="1">
    <citation type="submission" date="2017-02" db="EMBL/GenBank/DDBJ databases">
        <authorList>
            <person name="Tafer H."/>
            <person name="Lopandic K."/>
        </authorList>
    </citation>
    <scope>NUCLEOTIDE SEQUENCE [LARGE SCALE GENOMIC DNA]</scope>
    <source>
        <strain evidence="8">CBS 366.77</strain>
    </source>
</reference>
<dbReference type="NCBIfam" id="TIGR00756">
    <property type="entry name" value="PPR"/>
    <property type="match status" value="1"/>
</dbReference>
<name>A0A3A2ZNM9_9EURO</name>
<evidence type="ECO:0000313" key="7">
    <source>
        <dbReference type="EMBL" id="RJE24772.1"/>
    </source>
</evidence>
<comment type="function">
    <text evidence="3">Regulates mitochondrial small subunit maturation by controlling 15S rRNA 5'-end processing. Localizes to the 5' precursor of the 15S rRNA in a position that is subsequently occupied by mS47 in the mature yeast mtSSU. Uses structure and sequence-specific RNA recognition, binding to a single-stranded region of the precursor and specifically recognizing bases -6 to -1. The exchange of Ccm1 for mS47 is coupled to the irreversible removal of precursor rRNA that is accompanied by conformational changes of the mitoribosomal proteins uS5m and mS26. These conformational changes signal completion of 5'-end rRNA processing through protection of the mature 5'-end of the 15S rRNA and stabilization of mS47. The removal of the 5' precursor together with the dissociation of Ccm1 may be catalyzed by the 5'-3' exoribonuclease Pet127. Involved in the specific removal of group I introns in mitochondrial encoded transcripts.</text>
</comment>
<evidence type="ECO:0000256" key="5">
    <source>
        <dbReference type="PROSITE-ProRule" id="PRU00708"/>
    </source>
</evidence>
<feature type="repeat" description="PPR" evidence="5">
    <location>
        <begin position="699"/>
        <end position="733"/>
    </location>
</feature>
<dbReference type="PANTHER" id="PTHR47936">
    <property type="entry name" value="PPR_LONG DOMAIN-CONTAINING PROTEIN"/>
    <property type="match status" value="1"/>
</dbReference>
<dbReference type="InterPro" id="IPR002885">
    <property type="entry name" value="PPR_rpt"/>
</dbReference>
<proteinExistence type="inferred from homology"/>
<dbReference type="STRING" id="2070753.A0A3A2ZNM9"/>
<dbReference type="Pfam" id="PF13041">
    <property type="entry name" value="PPR_2"/>
    <property type="match status" value="1"/>
</dbReference>
<sequence>MYLLRSRLSFSVRPSSCSPHRLNQLKFKTQPARYTSNDASDVNRSALNGIQHVDNYYPSNNSVSSDQPLNLELPNHSSLGSAYQNSPALGQGNEPALQPNFSEQTPVGPLDRDRALLLFRDVARKIIQREGLDENLVEVSERIFCQLEDRLRYRRVPPDLIYSETRIRLLSLYTTHDYANQWNDACDEIFRAKIDGRKIVSRRIPTLTEDGLRLLHKIRTDCLGSFCETWKGLDRDTKAVHWQSLAFWLLQNSPELTLEFLLVTTNDVFRPNFDMISDIFAYLDQFCFDKVRDWKKDSHTYLSVLQTCMSPEHWPIITVPHNGIRVFLNRSDYQTIASTYKLVQKRRIFMQPATTLCFMRLFIEHGDVEGAISALKWTIYFQRPGFTLNSLGVINHCCKLLTLDSVTDSDGGRNFLILPRLLKLGVRPNRAMMNIVLKNAFKTRDSQLGYDILQFMRKEGHGLDEYTYMALLMDAVDRENRGDVESLVAEVKKQDSLRNNPYIMSKIFHAHYVFTAKHMDVSADPADVFYSVLDMYNQLYDIRPLKDLTIIPPNYLPPPGGTEAQPSMMALYIMIATYFRCQKRITVAERVYSRFRSLVAKGHEVISRLAETDHTYNEFLVALRKSPEGLRPCVRIVEDMLQSGSSKVDVGEQKGQTISHVKPTTRTWTILLSAFNFHRQPQAAEKVREMMRMHKVEYNDVTWNTIINGYVNNQKIPEAAQAIKTMEEQGFTVDSYTLRSLRYLKDPERLWVAIEELDRAERGDEGLDSSSNSGCQPHVDGEENDLLGKRLENLKTRMKPKS</sequence>
<dbReference type="PANTHER" id="PTHR47936:SF1">
    <property type="entry name" value="PENTATRICOPEPTIDE REPEAT-CONTAINING PROTEIN GUN1, CHLOROPLASTIC"/>
    <property type="match status" value="1"/>
</dbReference>
<protein>
    <submittedName>
        <fullName evidence="7">Pentatricopeptide repeat protein</fullName>
    </submittedName>
</protein>
<dbReference type="AlphaFoldDB" id="A0A3A2ZNM9"/>
<evidence type="ECO:0000256" key="4">
    <source>
        <dbReference type="ARBA" id="ARBA00044511"/>
    </source>
</evidence>
<accession>A0A3A2ZNM9</accession>
<comment type="caution">
    <text evidence="7">The sequence shown here is derived from an EMBL/GenBank/DDBJ whole genome shotgun (WGS) entry which is preliminary data.</text>
</comment>